<dbReference type="PRINTS" id="PR00344">
    <property type="entry name" value="BCTRLSENSOR"/>
</dbReference>
<evidence type="ECO:0000313" key="11">
    <source>
        <dbReference type="EMBL" id="KWT91989.1"/>
    </source>
</evidence>
<dbReference type="InterPro" id="IPR005467">
    <property type="entry name" value="His_kinase_dom"/>
</dbReference>
<dbReference type="InterPro" id="IPR035965">
    <property type="entry name" value="PAS-like_dom_sf"/>
</dbReference>
<evidence type="ECO:0000259" key="10">
    <source>
        <dbReference type="PROSITE" id="PS50112"/>
    </source>
</evidence>
<evidence type="ECO:0000256" key="4">
    <source>
        <dbReference type="ARBA" id="ARBA00022679"/>
    </source>
</evidence>
<evidence type="ECO:0000313" key="12">
    <source>
        <dbReference type="Proteomes" id="UP000060487"/>
    </source>
</evidence>
<dbReference type="PANTHER" id="PTHR43065:SF10">
    <property type="entry name" value="PEROXIDE STRESS-ACTIVATED HISTIDINE KINASE MAK3"/>
    <property type="match status" value="1"/>
</dbReference>
<dbReference type="Pfam" id="PF13426">
    <property type="entry name" value="PAS_9"/>
    <property type="match status" value="1"/>
</dbReference>
<proteinExistence type="predicted"/>
<evidence type="ECO:0000256" key="1">
    <source>
        <dbReference type="ARBA" id="ARBA00000085"/>
    </source>
</evidence>
<keyword evidence="8" id="KW-0902">Two-component regulatory system</keyword>
<reference evidence="11 12" key="1">
    <citation type="submission" date="2015-11" db="EMBL/GenBank/DDBJ databases">
        <authorList>
            <person name="Lin W."/>
        </authorList>
    </citation>
    <scope>NUCLEOTIDE SEQUENCE [LARGE SCALE GENOMIC DNA]</scope>
    <source>
        <strain evidence="11 12">HCH-1</strain>
    </source>
</reference>
<dbReference type="PROSITE" id="PS50109">
    <property type="entry name" value="HIS_KIN"/>
    <property type="match status" value="1"/>
</dbReference>
<feature type="domain" description="PAS" evidence="10">
    <location>
        <begin position="1"/>
        <end position="54"/>
    </location>
</feature>
<dbReference type="InterPro" id="IPR036890">
    <property type="entry name" value="HATPase_C_sf"/>
</dbReference>
<dbReference type="SMART" id="SM00387">
    <property type="entry name" value="HATPase_c"/>
    <property type="match status" value="1"/>
</dbReference>
<feature type="domain" description="Histidine kinase" evidence="9">
    <location>
        <begin position="171"/>
        <end position="415"/>
    </location>
</feature>
<evidence type="ECO:0000256" key="8">
    <source>
        <dbReference type="ARBA" id="ARBA00023012"/>
    </source>
</evidence>
<evidence type="ECO:0000256" key="3">
    <source>
        <dbReference type="ARBA" id="ARBA00022553"/>
    </source>
</evidence>
<dbReference type="PROSITE" id="PS50112">
    <property type="entry name" value="PAS"/>
    <property type="match status" value="1"/>
</dbReference>
<comment type="catalytic activity">
    <reaction evidence="1">
        <text>ATP + protein L-histidine = ADP + protein N-phospho-L-histidine.</text>
        <dbReference type="EC" id="2.7.13.3"/>
    </reaction>
</comment>
<dbReference type="EMBL" id="LNQR01000025">
    <property type="protein sequence ID" value="KWT91989.1"/>
    <property type="molecule type" value="Genomic_DNA"/>
</dbReference>
<keyword evidence="7" id="KW-0067">ATP-binding</keyword>
<dbReference type="SUPFAM" id="SSF55874">
    <property type="entry name" value="ATPase domain of HSP90 chaperone/DNA topoisomerase II/histidine kinase"/>
    <property type="match status" value="1"/>
</dbReference>
<name>A0ABR5SLY2_9BACT</name>
<dbReference type="NCBIfam" id="TIGR00229">
    <property type="entry name" value="sensory_box"/>
    <property type="match status" value="1"/>
</dbReference>
<dbReference type="Gene3D" id="3.30.565.10">
    <property type="entry name" value="Histidine kinase-like ATPase, C-terminal domain"/>
    <property type="match status" value="1"/>
</dbReference>
<dbReference type="SMART" id="SM00091">
    <property type="entry name" value="PAS"/>
    <property type="match status" value="1"/>
</dbReference>
<accession>A0ABR5SLY2</accession>
<keyword evidence="5" id="KW-0547">Nucleotide-binding</keyword>
<keyword evidence="12" id="KW-1185">Reference proteome</keyword>
<dbReference type="EC" id="2.7.13.3" evidence="2"/>
<protein>
    <recommendedName>
        <fullName evidence="2">histidine kinase</fullName>
        <ecNumber evidence="2">2.7.13.3</ecNumber>
    </recommendedName>
</protein>
<gene>
    <name evidence="11" type="ORF">ASN18_0641</name>
</gene>
<dbReference type="Gene3D" id="3.30.450.20">
    <property type="entry name" value="PAS domain"/>
    <property type="match status" value="1"/>
</dbReference>
<dbReference type="PANTHER" id="PTHR43065">
    <property type="entry name" value="SENSOR HISTIDINE KINASE"/>
    <property type="match status" value="1"/>
</dbReference>
<evidence type="ECO:0000256" key="7">
    <source>
        <dbReference type="ARBA" id="ARBA00022840"/>
    </source>
</evidence>
<dbReference type="InterPro" id="IPR003594">
    <property type="entry name" value="HATPase_dom"/>
</dbReference>
<organism evidence="11 12">
    <name type="scientific">Candidatus Magnetominusculus xianensis</name>
    <dbReference type="NCBI Taxonomy" id="1748249"/>
    <lineage>
        <taxon>Bacteria</taxon>
        <taxon>Pseudomonadati</taxon>
        <taxon>Nitrospirota</taxon>
        <taxon>Nitrospiria</taxon>
        <taxon>Nitrospirales</taxon>
        <taxon>Nitrospiraceae</taxon>
        <taxon>Candidatus Magnetominusculus</taxon>
    </lineage>
</organism>
<evidence type="ECO:0000256" key="5">
    <source>
        <dbReference type="ARBA" id="ARBA00022741"/>
    </source>
</evidence>
<keyword evidence="3" id="KW-0597">Phosphoprotein</keyword>
<dbReference type="InterPro" id="IPR000014">
    <property type="entry name" value="PAS"/>
</dbReference>
<keyword evidence="4" id="KW-0808">Transferase</keyword>
<comment type="caution">
    <text evidence="11">The sequence shown here is derived from an EMBL/GenBank/DDBJ whole genome shotgun (WGS) entry which is preliminary data.</text>
</comment>
<keyword evidence="6" id="KW-0418">Kinase</keyword>
<dbReference type="Gene3D" id="1.10.287.130">
    <property type="match status" value="1"/>
</dbReference>
<dbReference type="Pfam" id="PF02518">
    <property type="entry name" value="HATPase_c"/>
    <property type="match status" value="1"/>
</dbReference>
<dbReference type="Proteomes" id="UP000060487">
    <property type="component" value="Unassembled WGS sequence"/>
</dbReference>
<evidence type="ECO:0000256" key="6">
    <source>
        <dbReference type="ARBA" id="ARBA00022777"/>
    </source>
</evidence>
<dbReference type="CDD" id="cd00130">
    <property type="entry name" value="PAS"/>
    <property type="match status" value="1"/>
</dbReference>
<evidence type="ECO:0000256" key="2">
    <source>
        <dbReference type="ARBA" id="ARBA00012438"/>
    </source>
</evidence>
<dbReference type="SUPFAM" id="SSF55785">
    <property type="entry name" value="PYP-like sensor domain (PAS domain)"/>
    <property type="match status" value="1"/>
</dbReference>
<evidence type="ECO:0000259" key="9">
    <source>
        <dbReference type="PROSITE" id="PS50109"/>
    </source>
</evidence>
<sequence length="420" mass="46950">MNLYEQMSIVVQDAFIMIDGEGDVKIWNKTAEIVFGFSKEEAVGRKLYELIIPERYQRKHIMGMISYMETGQGILAGEIVEIEALNKDREEFPIELSVSSVNIEGRRYTIGIIRDISKRKAREHNLLQQSIDSSISLFENKAQEKAEQLRKDEVKVLEMDRMAGLTTLSAGLAHEINNPLSIVKASVNFFSKTLGVFEHFIRYTMNMAASASPAEFIDAYMSLLDEFKIGDSISVMHRKINMSIRNIERIKEIVDSLKVFSRRDTADVDEVDINKCIDETLAITATGSVNVTREFSELPLYLCEPRSINQCFYQIISNAISAVKPDGNIHISTSQVSNDNGEMIVVKINDDGVGMSEEVLKKAFIPFFTTREVGAGKGLGLSIAEGILTRHSGTINIESEAGKGTNVTVYLPVVQNTVFH</sequence>
<dbReference type="InterPro" id="IPR004358">
    <property type="entry name" value="Sig_transdc_His_kin-like_C"/>
</dbReference>